<evidence type="ECO:0000313" key="3">
    <source>
        <dbReference type="Proteomes" id="UP001295444"/>
    </source>
</evidence>
<name>A0AAD1RP54_PELCU</name>
<dbReference type="Proteomes" id="UP001295444">
    <property type="component" value="Chromosome 03"/>
</dbReference>
<dbReference type="PROSITE" id="PS50164">
    <property type="entry name" value="GIY_YIG"/>
    <property type="match status" value="1"/>
</dbReference>
<dbReference type="CDD" id="cd10442">
    <property type="entry name" value="GIY-YIG_PLEs"/>
    <property type="match status" value="1"/>
</dbReference>
<dbReference type="AlphaFoldDB" id="A0AAD1RP54"/>
<organism evidence="2 3">
    <name type="scientific">Pelobates cultripes</name>
    <name type="common">Western spadefoot toad</name>
    <dbReference type="NCBI Taxonomy" id="61616"/>
    <lineage>
        <taxon>Eukaryota</taxon>
        <taxon>Metazoa</taxon>
        <taxon>Chordata</taxon>
        <taxon>Craniata</taxon>
        <taxon>Vertebrata</taxon>
        <taxon>Euteleostomi</taxon>
        <taxon>Amphibia</taxon>
        <taxon>Batrachia</taxon>
        <taxon>Anura</taxon>
        <taxon>Pelobatoidea</taxon>
        <taxon>Pelobatidae</taxon>
        <taxon>Pelobates</taxon>
    </lineage>
</organism>
<dbReference type="EMBL" id="OW240914">
    <property type="protein sequence ID" value="CAH2275500.1"/>
    <property type="molecule type" value="Genomic_DNA"/>
</dbReference>
<protein>
    <recommendedName>
        <fullName evidence="1">GIY-YIG domain-containing protein</fullName>
    </recommendedName>
</protein>
<dbReference type="InterPro" id="IPR000305">
    <property type="entry name" value="GIY-YIG_endonuc"/>
</dbReference>
<accession>A0AAD1RP54</accession>
<evidence type="ECO:0000313" key="2">
    <source>
        <dbReference type="EMBL" id="CAH2275500.1"/>
    </source>
</evidence>
<feature type="domain" description="GIY-YIG" evidence="1">
    <location>
        <begin position="269"/>
        <end position="368"/>
    </location>
</feature>
<dbReference type="PANTHER" id="PTHR21301">
    <property type="entry name" value="REVERSE TRANSCRIPTASE"/>
    <property type="match status" value="1"/>
</dbReference>
<evidence type="ECO:0000259" key="1">
    <source>
        <dbReference type="PROSITE" id="PS50164"/>
    </source>
</evidence>
<reference evidence="2" key="1">
    <citation type="submission" date="2022-03" db="EMBL/GenBank/DDBJ databases">
        <authorList>
            <person name="Alioto T."/>
            <person name="Alioto T."/>
            <person name="Gomez Garrido J."/>
        </authorList>
    </citation>
    <scope>NUCLEOTIDE SEQUENCE</scope>
</reference>
<sequence>MDKNIVIRSADKGGGIVIQDYSKYRLEILNQLSDSNTYLKLNGDPTIQVKCLIENVLQTGLEQDFLDQDLWEFLHQSNPRTPMIYPPPKVHKNLQDPPGRPIISAVGGILEPLARWLDFLFKETIESLPTYIKDTPNFIHLISTVNLPIEPVSLVTCDINSLYTIIAHAGGVQAMRQILLDSKKYEDPSIDYVMEILELVLTQNYFHFELDWYRQLAGTSMGASMAPIYANGYMFGFESQHILEPFKDIIMICGCYIDDIFMIVEGDTSVAEVYKLRCPCGLTYIGNTDLPLRERIRNHRSSIRVAYRDQKSDLPVAKHFLEQGHTLPTLKLMAIDHIPVPRKGGDRKKMLLQRELYWIRTLRTVYPNGLNEKYTLSAFL</sequence>
<gene>
    <name evidence="2" type="ORF">PECUL_23A016788</name>
</gene>
<keyword evidence="3" id="KW-1185">Reference proteome</keyword>
<proteinExistence type="predicted"/>
<dbReference type="PANTHER" id="PTHR21301:SF12">
    <property type="match status" value="1"/>
</dbReference>